<keyword evidence="3 6" id="KW-0694">RNA-binding</keyword>
<gene>
    <name evidence="6" type="primary">rpsQ</name>
    <name evidence="7" type="ORF">CK501_16035</name>
</gene>
<dbReference type="PRINTS" id="PR00973">
    <property type="entry name" value="RIBOSOMALS17"/>
</dbReference>
<dbReference type="HAMAP" id="MF_01345_B">
    <property type="entry name" value="Ribosomal_uS17_B"/>
    <property type="match status" value="1"/>
</dbReference>
<organism evidence="7 8">
    <name type="scientific">Halovibrio salipaludis</name>
    <dbReference type="NCBI Taxonomy" id="2032626"/>
    <lineage>
        <taxon>Bacteria</taxon>
        <taxon>Pseudomonadati</taxon>
        <taxon>Pseudomonadota</taxon>
        <taxon>Gammaproteobacteria</taxon>
        <taxon>Oceanospirillales</taxon>
        <taxon>Halomonadaceae</taxon>
        <taxon>Halovibrio</taxon>
    </lineage>
</organism>
<evidence type="ECO:0000313" key="8">
    <source>
        <dbReference type="Proteomes" id="UP000218896"/>
    </source>
</evidence>
<keyword evidence="2 6" id="KW-0699">rRNA-binding</keyword>
<evidence type="ECO:0000256" key="2">
    <source>
        <dbReference type="ARBA" id="ARBA00022730"/>
    </source>
</evidence>
<evidence type="ECO:0000256" key="5">
    <source>
        <dbReference type="ARBA" id="ARBA00023274"/>
    </source>
</evidence>
<dbReference type="GO" id="GO:0003735">
    <property type="term" value="F:structural constituent of ribosome"/>
    <property type="evidence" value="ECO:0007669"/>
    <property type="project" value="UniProtKB-UniRule"/>
</dbReference>
<dbReference type="PANTHER" id="PTHR10744:SF1">
    <property type="entry name" value="SMALL RIBOSOMAL SUBUNIT PROTEIN US17M"/>
    <property type="match status" value="1"/>
</dbReference>
<comment type="subunit">
    <text evidence="6">Part of the 30S ribosomal subunit.</text>
</comment>
<dbReference type="CDD" id="cd00364">
    <property type="entry name" value="Ribosomal_uS17"/>
    <property type="match status" value="1"/>
</dbReference>
<comment type="caution">
    <text evidence="7">The sequence shown here is derived from an EMBL/GenBank/DDBJ whole genome shotgun (WGS) entry which is preliminary data.</text>
</comment>
<dbReference type="Proteomes" id="UP000218896">
    <property type="component" value="Unassembled WGS sequence"/>
</dbReference>
<evidence type="ECO:0000256" key="4">
    <source>
        <dbReference type="ARBA" id="ARBA00022980"/>
    </source>
</evidence>
<comment type="function">
    <text evidence="6">One of the primary rRNA binding proteins, it binds specifically to the 5'-end of 16S ribosomal RNA.</text>
</comment>
<name>A0A2A2ESD4_9GAMM</name>
<dbReference type="GO" id="GO:0006412">
    <property type="term" value="P:translation"/>
    <property type="evidence" value="ECO:0007669"/>
    <property type="project" value="UniProtKB-UniRule"/>
</dbReference>
<dbReference type="SUPFAM" id="SSF50249">
    <property type="entry name" value="Nucleic acid-binding proteins"/>
    <property type="match status" value="1"/>
</dbReference>
<dbReference type="AlphaFoldDB" id="A0A2A2ESD4"/>
<dbReference type="InterPro" id="IPR019984">
    <property type="entry name" value="Ribosomal_uS17_bact/chlr"/>
</dbReference>
<keyword evidence="4 6" id="KW-0689">Ribosomal protein</keyword>
<evidence type="ECO:0000313" key="7">
    <source>
        <dbReference type="EMBL" id="PAU76341.1"/>
    </source>
</evidence>
<dbReference type="OrthoDB" id="9811714at2"/>
<keyword evidence="5 6" id="KW-0687">Ribonucleoprotein</keyword>
<accession>A0A2A2ESD4</accession>
<dbReference type="NCBIfam" id="TIGR03635">
    <property type="entry name" value="uS17_bact"/>
    <property type="match status" value="1"/>
</dbReference>
<evidence type="ECO:0000256" key="1">
    <source>
        <dbReference type="ARBA" id="ARBA00010254"/>
    </source>
</evidence>
<evidence type="ECO:0000256" key="6">
    <source>
        <dbReference type="HAMAP-Rule" id="MF_01345"/>
    </source>
</evidence>
<dbReference type="Pfam" id="PF00366">
    <property type="entry name" value="Ribosomal_S17"/>
    <property type="match status" value="1"/>
</dbReference>
<dbReference type="RefSeq" id="WP_095618747.1">
    <property type="nucleotide sequence ID" value="NZ_NSKD01000013.1"/>
</dbReference>
<dbReference type="NCBIfam" id="NF004123">
    <property type="entry name" value="PRK05610.1"/>
    <property type="match status" value="1"/>
</dbReference>
<comment type="similarity">
    <text evidence="1 6">Belongs to the universal ribosomal protein uS17 family.</text>
</comment>
<dbReference type="PANTHER" id="PTHR10744">
    <property type="entry name" value="40S RIBOSOMAL PROTEIN S11 FAMILY MEMBER"/>
    <property type="match status" value="1"/>
</dbReference>
<dbReference type="EMBL" id="NSKD01000013">
    <property type="protein sequence ID" value="PAU76341.1"/>
    <property type="molecule type" value="Genomic_DNA"/>
</dbReference>
<protein>
    <recommendedName>
        <fullName evidence="6">Small ribosomal subunit protein uS17</fullName>
    </recommendedName>
</protein>
<dbReference type="Gene3D" id="2.40.50.140">
    <property type="entry name" value="Nucleic acid-binding proteins"/>
    <property type="match status" value="1"/>
</dbReference>
<reference evidence="7 8" key="1">
    <citation type="submission" date="2017-08" db="EMBL/GenBank/DDBJ databases">
        <title>Halovibrio sewagensis sp. nov., isolated from wastewater of high salinity.</title>
        <authorList>
            <person name="Dong X."/>
            <person name="Zhang G."/>
        </authorList>
    </citation>
    <scope>NUCLEOTIDE SEQUENCE [LARGE SCALE GENOMIC DNA]</scope>
    <source>
        <strain evidence="7 8">YL5-2</strain>
    </source>
</reference>
<keyword evidence="8" id="KW-1185">Reference proteome</keyword>
<evidence type="ECO:0000256" key="3">
    <source>
        <dbReference type="ARBA" id="ARBA00022884"/>
    </source>
</evidence>
<dbReference type="GO" id="GO:0019843">
    <property type="term" value="F:rRNA binding"/>
    <property type="evidence" value="ECO:0007669"/>
    <property type="project" value="UniProtKB-UniRule"/>
</dbReference>
<dbReference type="GO" id="GO:0022627">
    <property type="term" value="C:cytosolic small ribosomal subunit"/>
    <property type="evidence" value="ECO:0007669"/>
    <property type="project" value="UniProtKB-UniRule"/>
</dbReference>
<sequence length="88" mass="9999">MANASENARTLNGRVVSDKMQKTIVVMVERREKHPLYGKYVKRSTRIKAHDEDNQCSVGDFVTIAESRPLARNKAWTLVNVVERASKV</sequence>
<dbReference type="InterPro" id="IPR012340">
    <property type="entry name" value="NA-bd_OB-fold"/>
</dbReference>
<proteinExistence type="inferred from homology"/>
<dbReference type="InterPro" id="IPR000266">
    <property type="entry name" value="Ribosomal_uS17"/>
</dbReference>